<feature type="compositionally biased region" description="Gly residues" evidence="1">
    <location>
        <begin position="320"/>
        <end position="351"/>
    </location>
</feature>
<feature type="region of interest" description="Disordered" evidence="1">
    <location>
        <begin position="385"/>
        <end position="410"/>
    </location>
</feature>
<dbReference type="EMBL" id="CAKASE010000065">
    <property type="protein sequence ID" value="CAG9570352.1"/>
    <property type="molecule type" value="Genomic_DNA"/>
</dbReference>
<evidence type="ECO:0000256" key="1">
    <source>
        <dbReference type="SAM" id="MobiDB-lite"/>
    </source>
</evidence>
<reference evidence="2" key="1">
    <citation type="submission" date="2021-09" db="EMBL/GenBank/DDBJ databases">
        <authorList>
            <person name="Martin H S."/>
        </authorList>
    </citation>
    <scope>NUCLEOTIDE SEQUENCE</scope>
</reference>
<dbReference type="AlphaFoldDB" id="A0A8J2VWR7"/>
<evidence type="ECO:0000313" key="2">
    <source>
        <dbReference type="EMBL" id="CAG9570352.1"/>
    </source>
</evidence>
<dbReference type="Proteomes" id="UP000789524">
    <property type="component" value="Unassembled WGS sequence"/>
</dbReference>
<feature type="region of interest" description="Disordered" evidence="1">
    <location>
        <begin position="289"/>
        <end position="351"/>
    </location>
</feature>
<evidence type="ECO:0000313" key="3">
    <source>
        <dbReference type="Proteomes" id="UP000789524"/>
    </source>
</evidence>
<keyword evidence="3" id="KW-1185">Reference proteome</keyword>
<gene>
    <name evidence="2" type="ORF">DCHRY22_LOCUS9200</name>
</gene>
<accession>A0A8J2VWR7</accession>
<organism evidence="2 3">
    <name type="scientific">Danaus chrysippus</name>
    <name type="common">African queen</name>
    <dbReference type="NCBI Taxonomy" id="151541"/>
    <lineage>
        <taxon>Eukaryota</taxon>
        <taxon>Metazoa</taxon>
        <taxon>Ecdysozoa</taxon>
        <taxon>Arthropoda</taxon>
        <taxon>Hexapoda</taxon>
        <taxon>Insecta</taxon>
        <taxon>Pterygota</taxon>
        <taxon>Neoptera</taxon>
        <taxon>Endopterygota</taxon>
        <taxon>Lepidoptera</taxon>
        <taxon>Glossata</taxon>
        <taxon>Ditrysia</taxon>
        <taxon>Papilionoidea</taxon>
        <taxon>Nymphalidae</taxon>
        <taxon>Danainae</taxon>
        <taxon>Danaini</taxon>
        <taxon>Danaina</taxon>
        <taxon>Danaus</taxon>
        <taxon>Anosia</taxon>
    </lineage>
</organism>
<comment type="caution">
    <text evidence="2">The sequence shown here is derived from an EMBL/GenBank/DDBJ whole genome shotgun (WGS) entry which is preliminary data.</text>
</comment>
<feature type="compositionally biased region" description="Basic and acidic residues" evidence="1">
    <location>
        <begin position="289"/>
        <end position="298"/>
    </location>
</feature>
<name>A0A8J2VWR7_9NEOP</name>
<proteinExistence type="predicted"/>
<sequence length="522" mass="57188">MWLSRDQHLTKKTYERSPEVELLLFRELLSNNRAKQDERVNQRRSAPSQWSTCWAHMLGSLGTFEYGLRAGKLHTFDSGLRVECTRMFEYVLHTNETNVDELNDDEETTHADRTNPTAALSMPLPDDVAETNSPTSLVAGSSGVSHEICAEDDSTSGEAVCGRLTAGRSAVSGQRPGALGTIIITSTPRYPYSTQLVWCGVYMSGSYICICVCVYVCVCQAVHISVQWSRQPLSSVVRCKATSRPLYSGHAYPLNRDALPPSLNILNTRSPPALAPTRHTLNSDELVTHETPSTEHGHRPTYGPARCIHTDRATDTPTGLGRGGGEHGGWGARGRGGEGASERAAGGGDGLGSERAGGVAVVVIVYEIQRSNTNNINTRRACAVDERRGHDRDGRRSGGTDIQTHRQTDRGGGEVMMMMMMVMAVIGSPCTLDMSISIRECSRAGRMRAAAHPIDDAKYLFFGATPTRMLTGCHVEAHRPHGHRNIKILIYIMIRLYRECNKSTDLLLIVFPTTYYPITPGS</sequence>
<feature type="region of interest" description="Disordered" evidence="1">
    <location>
        <begin position="99"/>
        <end position="124"/>
    </location>
</feature>
<protein>
    <submittedName>
        <fullName evidence="2">(African queen) hypothetical protein</fullName>
    </submittedName>
</protein>